<dbReference type="GO" id="GO:0016973">
    <property type="term" value="P:poly(A)+ mRNA export from nucleus"/>
    <property type="evidence" value="ECO:0007669"/>
    <property type="project" value="TreeGrafter"/>
</dbReference>
<evidence type="ECO:0000256" key="1">
    <source>
        <dbReference type="ARBA" id="ARBA00004123"/>
    </source>
</evidence>
<dbReference type="InterPro" id="IPR015943">
    <property type="entry name" value="WD40/YVTN_repeat-like_dom_sf"/>
</dbReference>
<feature type="compositionally biased region" description="Low complexity" evidence="5">
    <location>
        <begin position="314"/>
        <end position="339"/>
    </location>
</feature>
<organism evidence="6 7">
    <name type="scientific">Hondaea fermentalgiana</name>
    <dbReference type="NCBI Taxonomy" id="2315210"/>
    <lineage>
        <taxon>Eukaryota</taxon>
        <taxon>Sar</taxon>
        <taxon>Stramenopiles</taxon>
        <taxon>Bigyra</taxon>
        <taxon>Labyrinthulomycetes</taxon>
        <taxon>Thraustochytrida</taxon>
        <taxon>Thraustochytriidae</taxon>
        <taxon>Hondaea</taxon>
    </lineage>
</organism>
<evidence type="ECO:0000256" key="3">
    <source>
        <dbReference type="ARBA" id="ARBA00022448"/>
    </source>
</evidence>
<feature type="compositionally biased region" description="Low complexity" evidence="5">
    <location>
        <begin position="569"/>
        <end position="588"/>
    </location>
</feature>
<dbReference type="Proteomes" id="UP000241890">
    <property type="component" value="Unassembled WGS sequence"/>
</dbReference>
<dbReference type="Gene3D" id="2.130.10.10">
    <property type="entry name" value="YVTN repeat-like/Quinoprotein amine dehydrogenase"/>
    <property type="match status" value="1"/>
</dbReference>
<dbReference type="InParanoid" id="A0A2R5GS53"/>
<proteinExistence type="inferred from homology"/>
<feature type="region of interest" description="Disordered" evidence="5">
    <location>
        <begin position="613"/>
        <end position="636"/>
    </location>
</feature>
<dbReference type="PANTHER" id="PTHR13405">
    <property type="entry name" value="NUCLEAR PORE COMPLEX PROTEIN NUP133"/>
    <property type="match status" value="1"/>
</dbReference>
<evidence type="ECO:0000256" key="2">
    <source>
        <dbReference type="ARBA" id="ARBA00005569"/>
    </source>
</evidence>
<dbReference type="SUPFAM" id="SSF117289">
    <property type="entry name" value="Nucleoporin domain"/>
    <property type="match status" value="1"/>
</dbReference>
<keyword evidence="3" id="KW-0813">Transport</keyword>
<dbReference type="GO" id="GO:0006606">
    <property type="term" value="P:protein import into nucleus"/>
    <property type="evidence" value="ECO:0007669"/>
    <property type="project" value="TreeGrafter"/>
</dbReference>
<dbReference type="EMBL" id="BEYU01000166">
    <property type="protein sequence ID" value="GBG33716.1"/>
    <property type="molecule type" value="Genomic_DNA"/>
</dbReference>
<protein>
    <recommendedName>
        <fullName evidence="8">Nuclear pore complex protein Nup133</fullName>
    </recommendedName>
</protein>
<comment type="subcellular location">
    <subcellularLocation>
        <location evidence="1">Nucleus</location>
    </subcellularLocation>
</comment>
<dbReference type="GO" id="GO:0031080">
    <property type="term" value="C:nuclear pore outer ring"/>
    <property type="evidence" value="ECO:0007669"/>
    <property type="project" value="TreeGrafter"/>
</dbReference>
<comment type="similarity">
    <text evidence="2">Belongs to the nucleoporin Nup133 family.</text>
</comment>
<reference evidence="6 7" key="1">
    <citation type="submission" date="2017-12" db="EMBL/GenBank/DDBJ databases">
        <title>Sequencing, de novo assembly and annotation of complete genome of a new Thraustochytrid species, strain FCC1311.</title>
        <authorList>
            <person name="Sedici K."/>
            <person name="Godart F."/>
            <person name="Aiese Cigliano R."/>
            <person name="Sanseverino W."/>
            <person name="Barakat M."/>
            <person name="Ortet P."/>
            <person name="Marechal E."/>
            <person name="Cagnac O."/>
            <person name="Amato A."/>
        </authorList>
    </citation>
    <scope>NUCLEOTIDE SEQUENCE [LARGE SCALE GENOMIC DNA]</scope>
</reference>
<dbReference type="GO" id="GO:0017056">
    <property type="term" value="F:structural constituent of nuclear pore"/>
    <property type="evidence" value="ECO:0007669"/>
    <property type="project" value="InterPro"/>
</dbReference>
<feature type="region of interest" description="Disordered" evidence="5">
    <location>
        <begin position="314"/>
        <end position="343"/>
    </location>
</feature>
<dbReference type="GO" id="GO:0000972">
    <property type="term" value="P:transcription-dependent tethering of RNA polymerase II gene DNA at nuclear periphery"/>
    <property type="evidence" value="ECO:0007669"/>
    <property type="project" value="TreeGrafter"/>
</dbReference>
<evidence type="ECO:0008006" key="8">
    <source>
        <dbReference type="Google" id="ProtNLM"/>
    </source>
</evidence>
<evidence type="ECO:0000313" key="6">
    <source>
        <dbReference type="EMBL" id="GBG33716.1"/>
    </source>
</evidence>
<accession>A0A2R5GS53</accession>
<sequence length="1312" mass="142340">MTLDARTDSEEPIWISMIQCLRWASDEVFREVTELVECGASAEFFAAKSQILFKYFGNRQPPRYWGVILKPQRAAKEARMSFVRRPGAAGGEEGAMAVMAASKRQKLEDAAVGVFPYAALPREVTQLGVDALEGGSFGVVRCRGVVAIAYVRSDNHLYVWRLSKDRRASACMRLSLPPQIKTGAHERCFVSAFDAPTDDQADGSSTFHGLGLFLLTASGVVCCWPQIDARTVPVVETLPLTSGSHVCKVDGDGVYVAAGATRGDIFVVWLSPEDLCLHVKHCSESIPAAPVEQATGVTGFVNRLFGFGGGAASPAPASRASPEASQPSNSSEAASSVASDGGGLSDGEVSDLLIRVIDTANDKGAQTRVSVFTLYAGREAVTRWDLDPQSMQTSCAWTLGALAKILAPKMHVSQEAVRLHRLGVTADRLVLLAASPGRGATLHEFRGIDANPYLGSTSSLLSLPDSLDFGDVQFAHGASAVTGENGDARFIALLAYESYAESTPSLRLHALEFPSRRGNPDADLWAMDEKQDVTTGWFALAGPTDKVDGFVLTATCVLGVRLDSHAGGTATGASGSAASKASGVGASSQIPSGQAVKKRNSAATLRTAREELYSGPRKLTRSGRASTRGGTAGGFSDLESDAKPALKILKSAFNAYEQESALGRDGMVVAKNIPQFSKLVASTSDVLDYAVIGLVEHILDGKPNQRWADRQASDLNDSDQFSGRLILRHLVNKQARFGASGLIGFLERAGILEGLTHEAHVRLANLDRKLSVCKSLCTLQAECSRQQSATADGSRAHCVMQILHSCQRELVLARTKLSADTLDEQLEETGLSVADLFFSNVTDVESVIEYVATWLYSKEGDRDALSDVLAANSVVLTVFTRVPIDNETLAELAQPEGTMRAWSHGHMVMDSLRSLLEVTKSAATSNPDVFSIWQQYYELVFIYFSGQRRGEDSEGSRDPDATVDESNWKQLVDQNQANALIGAFGKQNPTADAFWQDRVGGEWWRYDLAREFACHTQLFEACQSLDAIPHEDFLARARYKNEKDPYGSFLKKALVESVSSHVTLRERAGGSLYDFTGVKGQVFRGVPALFAGEDDEVPGWRMDRWNVSADTIRWSFRADHAEGVMLSFDGEEFSLVQTDVPGDHELFQILPVSGGAMASSPRFAPRSTDAGQTYRVLSWDNVTYMGINEYGIAEPVRYAPQRDDFVPTVLDALFQPRAEDPSLILDIVEDGALDSPLLRFLQRQEGNLGQQASLVHQLRWLTSLRLGDYESASKSLHAHRDEAKRRGNNTMDSVLEDPGTLQSLAKLSQLAI</sequence>
<comment type="caution">
    <text evidence="6">The sequence shown here is derived from an EMBL/GenBank/DDBJ whole genome shotgun (WGS) entry which is preliminary data.</text>
</comment>
<dbReference type="InterPro" id="IPR037624">
    <property type="entry name" value="Nup133-like"/>
</dbReference>
<evidence type="ECO:0000256" key="5">
    <source>
        <dbReference type="SAM" id="MobiDB-lite"/>
    </source>
</evidence>
<dbReference type="PANTHER" id="PTHR13405:SF11">
    <property type="entry name" value="NUCLEAR PORE COMPLEX PROTEIN NUP133"/>
    <property type="match status" value="1"/>
</dbReference>
<gene>
    <name evidence="6" type="ORF">FCC1311_099392</name>
</gene>
<evidence type="ECO:0000256" key="4">
    <source>
        <dbReference type="ARBA" id="ARBA00023242"/>
    </source>
</evidence>
<feature type="region of interest" description="Disordered" evidence="5">
    <location>
        <begin position="1277"/>
        <end position="1297"/>
    </location>
</feature>
<feature type="region of interest" description="Disordered" evidence="5">
    <location>
        <begin position="569"/>
        <end position="601"/>
    </location>
</feature>
<name>A0A2R5GS53_9STRA</name>
<evidence type="ECO:0000313" key="7">
    <source>
        <dbReference type="Proteomes" id="UP000241890"/>
    </source>
</evidence>
<keyword evidence="4" id="KW-0539">Nucleus</keyword>
<keyword evidence="7" id="KW-1185">Reference proteome</keyword>